<evidence type="ECO:0000313" key="6">
    <source>
        <dbReference type="Proteomes" id="UP000233343"/>
    </source>
</evidence>
<dbReference type="SMART" id="SM00382">
    <property type="entry name" value="AAA"/>
    <property type="match status" value="1"/>
</dbReference>
<dbReference type="InterPro" id="IPR050153">
    <property type="entry name" value="Metal_Ion_Import_ABC"/>
</dbReference>
<reference evidence="5 6" key="1">
    <citation type="journal article" date="2010" name="Int. J. Syst. Evol. Microbiol.">
        <title>Bacillus horneckiae sp. nov., isolated from a spacecraft-assembly clean room.</title>
        <authorList>
            <person name="Vaishampayan P."/>
            <person name="Probst A."/>
            <person name="Krishnamurthi S."/>
            <person name="Ghosh S."/>
            <person name="Osman S."/>
            <person name="McDowall A."/>
            <person name="Ruckmani A."/>
            <person name="Mayilraj S."/>
            <person name="Venkateswaran K."/>
        </authorList>
    </citation>
    <scope>NUCLEOTIDE SEQUENCE [LARGE SCALE GENOMIC DNA]</scope>
    <source>
        <strain evidence="6">1PO1SC</strain>
    </source>
</reference>
<gene>
    <name evidence="5" type="ORF">CWS20_08310</name>
</gene>
<name>A0A2N0ZJ33_9BACI</name>
<dbReference type="InterPro" id="IPR003439">
    <property type="entry name" value="ABC_transporter-like_ATP-bd"/>
</dbReference>
<keyword evidence="6" id="KW-1185">Reference proteome</keyword>
<dbReference type="EMBL" id="PISD01000015">
    <property type="protein sequence ID" value="PKG29513.1"/>
    <property type="molecule type" value="Genomic_DNA"/>
</dbReference>
<dbReference type="Pfam" id="PF00005">
    <property type="entry name" value="ABC_tran"/>
    <property type="match status" value="1"/>
</dbReference>
<feature type="domain" description="ABC transporter" evidence="4">
    <location>
        <begin position="5"/>
        <end position="247"/>
    </location>
</feature>
<accession>A0A2N0ZJ33</accession>
<dbReference type="InterPro" id="IPR003593">
    <property type="entry name" value="AAA+_ATPase"/>
</dbReference>
<comment type="caution">
    <text evidence="5">The sequence shown here is derived from an EMBL/GenBank/DDBJ whole genome shotgun (WGS) entry which is preliminary data.</text>
</comment>
<dbReference type="FunFam" id="3.40.50.300:FF:000134">
    <property type="entry name" value="Iron-enterobactin ABC transporter ATP-binding protein"/>
    <property type="match status" value="1"/>
</dbReference>
<dbReference type="PANTHER" id="PTHR42734:SF19">
    <property type="entry name" value="IRON COMPOUNDS ABC TRANSPORTER, ATP-BINDING PROTEIN"/>
    <property type="match status" value="1"/>
</dbReference>
<keyword evidence="2" id="KW-0547">Nucleotide-binding</keyword>
<dbReference type="Gene3D" id="3.40.50.300">
    <property type="entry name" value="P-loop containing nucleotide triphosphate hydrolases"/>
    <property type="match status" value="1"/>
</dbReference>
<dbReference type="InterPro" id="IPR027417">
    <property type="entry name" value="P-loop_NTPase"/>
</dbReference>
<organism evidence="5 6">
    <name type="scientific">Cytobacillus horneckiae</name>
    <dbReference type="NCBI Taxonomy" id="549687"/>
    <lineage>
        <taxon>Bacteria</taxon>
        <taxon>Bacillati</taxon>
        <taxon>Bacillota</taxon>
        <taxon>Bacilli</taxon>
        <taxon>Bacillales</taxon>
        <taxon>Bacillaceae</taxon>
        <taxon>Cytobacillus</taxon>
    </lineage>
</organism>
<dbReference type="CDD" id="cd03214">
    <property type="entry name" value="ABC_Iron-Siderophores_B12_Hemin"/>
    <property type="match status" value="1"/>
</dbReference>
<evidence type="ECO:0000256" key="1">
    <source>
        <dbReference type="ARBA" id="ARBA00022448"/>
    </source>
</evidence>
<dbReference type="PROSITE" id="PS50893">
    <property type="entry name" value="ABC_TRANSPORTER_2"/>
    <property type="match status" value="1"/>
</dbReference>
<keyword evidence="3 5" id="KW-0067">ATP-binding</keyword>
<dbReference type="RefSeq" id="WP_066188786.1">
    <property type="nucleotide sequence ID" value="NZ_JARMMB010000015.1"/>
</dbReference>
<sequence length="272" mass="30592">MILQVKDGNYFYNKKSQSEQQSYLYHNDINFDLNQGEIMAILGPNGAGKTTMLKCVMGLLKWEKGETLLQGKSLASLSQKEIWKTIGYVPQASKMTFGYSILDLVTMGRAKMLNAFAQPSKEDKQAAFEALESVGLGHLAHQSCNAVSGGELQLALIARTLVSEPKILILDEPESHLDIYKQKVILQTIKRLTKERGLACLINTHYANHAFYFGEKVLMVAKEKPVITGNVSEIMTEENMLKYFNIEVKKLIQKVDSQTFETIVPTYFGNER</sequence>
<dbReference type="GO" id="GO:0016887">
    <property type="term" value="F:ATP hydrolysis activity"/>
    <property type="evidence" value="ECO:0007669"/>
    <property type="project" value="InterPro"/>
</dbReference>
<dbReference type="PROSITE" id="PS00211">
    <property type="entry name" value="ABC_TRANSPORTER_1"/>
    <property type="match status" value="1"/>
</dbReference>
<protein>
    <submittedName>
        <fullName evidence="5">ABC transporter ATP-binding protein</fullName>
    </submittedName>
</protein>
<keyword evidence="1" id="KW-0813">Transport</keyword>
<dbReference type="InterPro" id="IPR017871">
    <property type="entry name" value="ABC_transporter-like_CS"/>
</dbReference>
<dbReference type="AlphaFoldDB" id="A0A2N0ZJ33"/>
<evidence type="ECO:0000256" key="2">
    <source>
        <dbReference type="ARBA" id="ARBA00022741"/>
    </source>
</evidence>
<dbReference type="Proteomes" id="UP000233343">
    <property type="component" value="Unassembled WGS sequence"/>
</dbReference>
<dbReference type="SUPFAM" id="SSF52540">
    <property type="entry name" value="P-loop containing nucleoside triphosphate hydrolases"/>
    <property type="match status" value="1"/>
</dbReference>
<proteinExistence type="predicted"/>
<evidence type="ECO:0000256" key="3">
    <source>
        <dbReference type="ARBA" id="ARBA00022840"/>
    </source>
</evidence>
<dbReference type="GO" id="GO:0005524">
    <property type="term" value="F:ATP binding"/>
    <property type="evidence" value="ECO:0007669"/>
    <property type="project" value="UniProtKB-KW"/>
</dbReference>
<evidence type="ECO:0000259" key="4">
    <source>
        <dbReference type="PROSITE" id="PS50893"/>
    </source>
</evidence>
<dbReference type="PANTHER" id="PTHR42734">
    <property type="entry name" value="METAL TRANSPORT SYSTEM ATP-BINDING PROTEIN TM_0124-RELATED"/>
    <property type="match status" value="1"/>
</dbReference>
<evidence type="ECO:0000313" key="5">
    <source>
        <dbReference type="EMBL" id="PKG29513.1"/>
    </source>
</evidence>